<accession>A0A840AV83</accession>
<name>A0A840AV83_9HYPH</name>
<dbReference type="PANTHER" id="PTHR48078:SF6">
    <property type="entry name" value="L-THREONINE DEHYDRATASE CATABOLIC TDCB"/>
    <property type="match status" value="1"/>
</dbReference>
<keyword evidence="7" id="KW-1185">Reference proteome</keyword>
<evidence type="ECO:0000313" key="7">
    <source>
        <dbReference type="Proteomes" id="UP000553963"/>
    </source>
</evidence>
<dbReference type="InterPro" id="IPR036052">
    <property type="entry name" value="TrpB-like_PALP_sf"/>
</dbReference>
<organism evidence="6 7">
    <name type="scientific">Kaistia hirudinis</name>
    <dbReference type="NCBI Taxonomy" id="1293440"/>
    <lineage>
        <taxon>Bacteria</taxon>
        <taxon>Pseudomonadati</taxon>
        <taxon>Pseudomonadota</taxon>
        <taxon>Alphaproteobacteria</taxon>
        <taxon>Hyphomicrobiales</taxon>
        <taxon>Kaistiaceae</taxon>
        <taxon>Kaistia</taxon>
    </lineage>
</organism>
<dbReference type="InterPro" id="IPR050147">
    <property type="entry name" value="Ser/Thr_Dehydratase"/>
</dbReference>
<proteinExistence type="inferred from homology"/>
<dbReference type="EC" id="4.3.1.19" evidence="6"/>
<sequence length="313" mass="32394">MITLSDVQAARARLGANIRRTPMLKADNLSAPITDAALHLKLELLQATGSFKARGATNRLLATPKEELAHGIVTASGGNHGVAVARTGKLAGVPAHVFVPKNISPPKLEKLKRWGAEVQLVGDVFDEADKAARAYAKEIGAVYFHPFADPLVVAGQGTVALEILEDLPEVDTFLIAIGGGGLVGGMGTAIRALKPKARIIGIEPVGCPTLKASIDAGHVVTIDKITTIVPTMSCARTDERVFELVRSVVDDIVLVDDAAMIDAARWLWFEMGLAADLSGAAALAALKGGLVPVAPGETVCALVCGAGPEGIAA</sequence>
<dbReference type="GO" id="GO:0003941">
    <property type="term" value="F:L-serine ammonia-lyase activity"/>
    <property type="evidence" value="ECO:0007669"/>
    <property type="project" value="TreeGrafter"/>
</dbReference>
<evidence type="ECO:0000256" key="3">
    <source>
        <dbReference type="ARBA" id="ARBA00022898"/>
    </source>
</evidence>
<dbReference type="PROSITE" id="PS00165">
    <property type="entry name" value="DEHYDRATASE_SER_THR"/>
    <property type="match status" value="1"/>
</dbReference>
<evidence type="ECO:0000259" key="5">
    <source>
        <dbReference type="Pfam" id="PF00291"/>
    </source>
</evidence>
<comment type="cofactor">
    <cofactor evidence="1">
        <name>pyridoxal 5'-phosphate</name>
        <dbReference type="ChEBI" id="CHEBI:597326"/>
    </cofactor>
</comment>
<reference evidence="6 7" key="1">
    <citation type="submission" date="2020-08" db="EMBL/GenBank/DDBJ databases">
        <title>Genomic Encyclopedia of Type Strains, Phase IV (KMG-IV): sequencing the most valuable type-strain genomes for metagenomic binning, comparative biology and taxonomic classification.</title>
        <authorList>
            <person name="Goeker M."/>
        </authorList>
    </citation>
    <scope>NUCLEOTIDE SEQUENCE [LARGE SCALE GENOMIC DNA]</scope>
    <source>
        <strain evidence="6 7">DSM 25966</strain>
    </source>
</reference>
<dbReference type="GO" id="GO:0009097">
    <property type="term" value="P:isoleucine biosynthetic process"/>
    <property type="evidence" value="ECO:0007669"/>
    <property type="project" value="TreeGrafter"/>
</dbReference>
<comment type="similarity">
    <text evidence="2">Belongs to the serine/threonine dehydratase family.</text>
</comment>
<comment type="caution">
    <text evidence="6">The sequence shown here is derived from an EMBL/GenBank/DDBJ whole genome shotgun (WGS) entry which is preliminary data.</text>
</comment>
<evidence type="ECO:0000256" key="1">
    <source>
        <dbReference type="ARBA" id="ARBA00001933"/>
    </source>
</evidence>
<dbReference type="SUPFAM" id="SSF53686">
    <property type="entry name" value="Tryptophan synthase beta subunit-like PLP-dependent enzymes"/>
    <property type="match status" value="1"/>
</dbReference>
<protein>
    <submittedName>
        <fullName evidence="6">Threonine dehydratase</fullName>
        <ecNumber evidence="6">4.3.1.19</ecNumber>
    </submittedName>
</protein>
<dbReference type="InterPro" id="IPR000634">
    <property type="entry name" value="Ser/Thr_deHydtase_PyrdxlP-BS"/>
</dbReference>
<dbReference type="GO" id="GO:0004794">
    <property type="term" value="F:threonine deaminase activity"/>
    <property type="evidence" value="ECO:0007669"/>
    <property type="project" value="UniProtKB-EC"/>
</dbReference>
<dbReference type="RefSeq" id="WP_183399998.1">
    <property type="nucleotide sequence ID" value="NZ_JACIDS010000004.1"/>
</dbReference>
<dbReference type="AlphaFoldDB" id="A0A840AV83"/>
<dbReference type="FunFam" id="3.40.50.1100:FF:000005">
    <property type="entry name" value="Threonine dehydratase catabolic"/>
    <property type="match status" value="1"/>
</dbReference>
<evidence type="ECO:0000256" key="4">
    <source>
        <dbReference type="ARBA" id="ARBA00023239"/>
    </source>
</evidence>
<dbReference type="InterPro" id="IPR001926">
    <property type="entry name" value="TrpB-like_PALP"/>
</dbReference>
<gene>
    <name evidence="6" type="ORF">GGR25_003413</name>
</gene>
<dbReference type="GO" id="GO:0006567">
    <property type="term" value="P:L-threonine catabolic process"/>
    <property type="evidence" value="ECO:0007669"/>
    <property type="project" value="TreeGrafter"/>
</dbReference>
<dbReference type="Pfam" id="PF00291">
    <property type="entry name" value="PALP"/>
    <property type="match status" value="1"/>
</dbReference>
<evidence type="ECO:0000313" key="6">
    <source>
        <dbReference type="EMBL" id="MBB3932355.1"/>
    </source>
</evidence>
<dbReference type="GO" id="GO:0006565">
    <property type="term" value="P:L-serine catabolic process"/>
    <property type="evidence" value="ECO:0007669"/>
    <property type="project" value="TreeGrafter"/>
</dbReference>
<dbReference type="PANTHER" id="PTHR48078">
    <property type="entry name" value="THREONINE DEHYDRATASE, MITOCHONDRIAL-RELATED"/>
    <property type="match status" value="1"/>
</dbReference>
<dbReference type="EMBL" id="JACIDS010000004">
    <property type="protein sequence ID" value="MBB3932355.1"/>
    <property type="molecule type" value="Genomic_DNA"/>
</dbReference>
<keyword evidence="3" id="KW-0663">Pyridoxal phosphate</keyword>
<feature type="domain" description="Tryptophan synthase beta chain-like PALP" evidence="5">
    <location>
        <begin position="17"/>
        <end position="305"/>
    </location>
</feature>
<keyword evidence="4 6" id="KW-0456">Lyase</keyword>
<dbReference type="Proteomes" id="UP000553963">
    <property type="component" value="Unassembled WGS sequence"/>
</dbReference>
<dbReference type="Gene3D" id="3.40.50.1100">
    <property type="match status" value="2"/>
</dbReference>
<dbReference type="GO" id="GO:0030170">
    <property type="term" value="F:pyridoxal phosphate binding"/>
    <property type="evidence" value="ECO:0007669"/>
    <property type="project" value="InterPro"/>
</dbReference>
<evidence type="ECO:0000256" key="2">
    <source>
        <dbReference type="ARBA" id="ARBA00010869"/>
    </source>
</evidence>